<name>A0A7J8TY14_9ROSI</name>
<reference evidence="1 2" key="1">
    <citation type="journal article" date="2019" name="Genome Biol. Evol.">
        <title>Insights into the evolution of the New World diploid cottons (Gossypium, subgenus Houzingenia) based on genome sequencing.</title>
        <authorList>
            <person name="Grover C.E."/>
            <person name="Arick M.A. 2nd"/>
            <person name="Thrash A."/>
            <person name="Conover J.L."/>
            <person name="Sanders W.S."/>
            <person name="Peterson D.G."/>
            <person name="Frelichowski J.E."/>
            <person name="Scheffler J.A."/>
            <person name="Scheffler B.E."/>
            <person name="Wendel J.F."/>
        </authorList>
    </citation>
    <scope>NUCLEOTIDE SEQUENCE [LARGE SCALE GENOMIC DNA]</scope>
    <source>
        <strain evidence="1">57</strain>
        <tissue evidence="1">Leaf</tissue>
    </source>
</reference>
<proteinExistence type="predicted"/>
<gene>
    <name evidence="1" type="ORF">Goklo_027454</name>
</gene>
<organism evidence="1 2">
    <name type="scientific">Gossypium klotzschianum</name>
    <dbReference type="NCBI Taxonomy" id="34286"/>
    <lineage>
        <taxon>Eukaryota</taxon>
        <taxon>Viridiplantae</taxon>
        <taxon>Streptophyta</taxon>
        <taxon>Embryophyta</taxon>
        <taxon>Tracheophyta</taxon>
        <taxon>Spermatophyta</taxon>
        <taxon>Magnoliopsida</taxon>
        <taxon>eudicotyledons</taxon>
        <taxon>Gunneridae</taxon>
        <taxon>Pentapetalae</taxon>
        <taxon>rosids</taxon>
        <taxon>malvids</taxon>
        <taxon>Malvales</taxon>
        <taxon>Malvaceae</taxon>
        <taxon>Malvoideae</taxon>
        <taxon>Gossypium</taxon>
    </lineage>
</organism>
<dbReference type="Proteomes" id="UP000593573">
    <property type="component" value="Unassembled WGS sequence"/>
</dbReference>
<evidence type="ECO:0000313" key="2">
    <source>
        <dbReference type="Proteomes" id="UP000593573"/>
    </source>
</evidence>
<dbReference type="AlphaFoldDB" id="A0A7J8TY14"/>
<sequence length="28" mass="3249">MANGFLDLIEDWGGVLYSMLKYGVFYMD</sequence>
<dbReference type="EMBL" id="JABFAB010000002">
    <property type="protein sequence ID" value="MBA0643138.1"/>
    <property type="molecule type" value="Genomic_DNA"/>
</dbReference>
<comment type="caution">
    <text evidence="1">The sequence shown here is derived from an EMBL/GenBank/DDBJ whole genome shotgun (WGS) entry which is preliminary data.</text>
</comment>
<accession>A0A7J8TY14</accession>
<keyword evidence="2" id="KW-1185">Reference proteome</keyword>
<protein>
    <submittedName>
        <fullName evidence="1">Uncharacterized protein</fullName>
    </submittedName>
</protein>
<evidence type="ECO:0000313" key="1">
    <source>
        <dbReference type="EMBL" id="MBA0643138.1"/>
    </source>
</evidence>